<accession>A0A1I7U1N9</accession>
<proteinExistence type="predicted"/>
<evidence type="ECO:0000313" key="2">
    <source>
        <dbReference type="WBParaSite" id="Csp11.Scaffold629.g13953.t1"/>
    </source>
</evidence>
<dbReference type="AlphaFoldDB" id="A0A1I7U1N9"/>
<dbReference type="WBParaSite" id="Csp11.Scaffold629.g13953.t1">
    <property type="protein sequence ID" value="Csp11.Scaffold629.g13953.t1"/>
    <property type="gene ID" value="Csp11.Scaffold629.g13953"/>
</dbReference>
<protein>
    <submittedName>
        <fullName evidence="2">Ribonuclease P</fullName>
    </submittedName>
</protein>
<reference evidence="2" key="1">
    <citation type="submission" date="2016-11" db="UniProtKB">
        <authorList>
            <consortium name="WormBaseParasite"/>
        </authorList>
    </citation>
    <scope>IDENTIFICATION</scope>
</reference>
<dbReference type="Proteomes" id="UP000095282">
    <property type="component" value="Unplaced"/>
</dbReference>
<name>A0A1I7U1N9_9PELO</name>
<keyword evidence="1" id="KW-1185">Reference proteome</keyword>
<sequence>MNIPKERKIESIRQRLSRKDFTIEEGFQFTRNNKSRIVVAFIGRRQRETWLIKKRVKQQAGSIGILV</sequence>
<evidence type="ECO:0000313" key="1">
    <source>
        <dbReference type="Proteomes" id="UP000095282"/>
    </source>
</evidence>
<organism evidence="1 2">
    <name type="scientific">Caenorhabditis tropicalis</name>
    <dbReference type="NCBI Taxonomy" id="1561998"/>
    <lineage>
        <taxon>Eukaryota</taxon>
        <taxon>Metazoa</taxon>
        <taxon>Ecdysozoa</taxon>
        <taxon>Nematoda</taxon>
        <taxon>Chromadorea</taxon>
        <taxon>Rhabditida</taxon>
        <taxon>Rhabditina</taxon>
        <taxon>Rhabditomorpha</taxon>
        <taxon>Rhabditoidea</taxon>
        <taxon>Rhabditidae</taxon>
        <taxon>Peloderinae</taxon>
        <taxon>Caenorhabditis</taxon>
    </lineage>
</organism>